<reference evidence="3" key="2">
    <citation type="submission" date="2020-12" db="EMBL/GenBank/DDBJ databases">
        <title>New Spironucleus salmonicida genome in near-complete chromosomes.</title>
        <authorList>
            <person name="Xu F."/>
            <person name="Kurt Z."/>
            <person name="Jimenez-Gonzalez A."/>
            <person name="Astvaldsson A."/>
            <person name="Andersson J.O."/>
            <person name="Svard S.G."/>
        </authorList>
    </citation>
    <scope>NUCLEOTIDE SEQUENCE</scope>
    <source>
        <strain evidence="3">ATCC 50377</strain>
    </source>
</reference>
<organism evidence="2">
    <name type="scientific">Spironucleus salmonicida</name>
    <dbReference type="NCBI Taxonomy" id="348837"/>
    <lineage>
        <taxon>Eukaryota</taxon>
        <taxon>Metamonada</taxon>
        <taxon>Diplomonadida</taxon>
        <taxon>Hexamitidae</taxon>
        <taxon>Hexamitinae</taxon>
        <taxon>Spironucleus</taxon>
    </lineage>
</organism>
<accession>V6LKM8</accession>
<keyword evidence="1" id="KW-0175">Coiled coil</keyword>
<dbReference type="VEuPathDB" id="GiardiaDB:SS50377_20119"/>
<name>V6LKM8_9EUKA</name>
<dbReference type="Proteomes" id="UP000018208">
    <property type="component" value="Unassembled WGS sequence"/>
</dbReference>
<feature type="coiled-coil region" evidence="1">
    <location>
        <begin position="154"/>
        <end position="181"/>
    </location>
</feature>
<evidence type="ECO:0000313" key="2">
    <source>
        <dbReference type="EMBL" id="EST45175.1"/>
    </source>
</evidence>
<proteinExistence type="predicted"/>
<dbReference type="EMBL" id="KI546100">
    <property type="protein sequence ID" value="EST45175.1"/>
    <property type="molecule type" value="Genomic_DNA"/>
</dbReference>
<sequence>MDQHDLLTSRHLNTHLTQQTKLLNARILDLHTQNSSLKQQLARNQLEQLGQEKRSTTTQNHLLQAQKSININIQNIQASLIHQVQDNTFLINENSQLKQRVSTLESQLSLFTSNSPEFLISENHNLTRKNAENSVLIDRQKEEIEKLNQGFLGHSKLYSQIKTLKQALLEANAEIKVLKSRQKEE</sequence>
<evidence type="ECO:0000313" key="3">
    <source>
        <dbReference type="EMBL" id="KAH0576773.1"/>
    </source>
</evidence>
<keyword evidence="4" id="KW-1185">Reference proteome</keyword>
<dbReference type="AlphaFoldDB" id="V6LKM8"/>
<evidence type="ECO:0000256" key="1">
    <source>
        <dbReference type="SAM" id="Coils"/>
    </source>
</evidence>
<protein>
    <submittedName>
        <fullName evidence="2">Uncharacterized protein</fullName>
    </submittedName>
</protein>
<gene>
    <name evidence="2" type="ORF">SS50377_14748</name>
    <name evidence="3" type="ORF">SS50377_20119</name>
</gene>
<reference evidence="2 3" key="1">
    <citation type="journal article" date="2014" name="PLoS Genet.">
        <title>The Genome of Spironucleus salmonicida Highlights a Fish Pathogen Adapted to Fluctuating Environments.</title>
        <authorList>
            <person name="Xu F."/>
            <person name="Jerlstrom-Hultqvist J."/>
            <person name="Einarsson E."/>
            <person name="Astvaldsson A."/>
            <person name="Svard S.G."/>
            <person name="Andersson J.O."/>
        </authorList>
    </citation>
    <scope>NUCLEOTIDE SEQUENCE</scope>
    <source>
        <strain evidence="3">ATCC 50377</strain>
    </source>
</reference>
<dbReference type="EMBL" id="AUWU02000001">
    <property type="protein sequence ID" value="KAH0576773.1"/>
    <property type="molecule type" value="Genomic_DNA"/>
</dbReference>
<evidence type="ECO:0000313" key="4">
    <source>
        <dbReference type="Proteomes" id="UP000018208"/>
    </source>
</evidence>